<evidence type="ECO:0000313" key="1">
    <source>
        <dbReference type="EMBL" id="KAH3851689.1"/>
    </source>
</evidence>
<accession>A0A9D4L5L6</accession>
<evidence type="ECO:0000313" key="2">
    <source>
        <dbReference type="Proteomes" id="UP000828390"/>
    </source>
</evidence>
<dbReference type="EMBL" id="JAIWYP010000003">
    <property type="protein sequence ID" value="KAH3851689.1"/>
    <property type="molecule type" value="Genomic_DNA"/>
</dbReference>
<protein>
    <submittedName>
        <fullName evidence="1">Uncharacterized protein</fullName>
    </submittedName>
</protein>
<name>A0A9D4L5L6_DREPO</name>
<comment type="caution">
    <text evidence="1">The sequence shown here is derived from an EMBL/GenBank/DDBJ whole genome shotgun (WGS) entry which is preliminary data.</text>
</comment>
<reference evidence="1" key="2">
    <citation type="submission" date="2020-11" db="EMBL/GenBank/DDBJ databases">
        <authorList>
            <person name="McCartney M.A."/>
            <person name="Auch B."/>
            <person name="Kono T."/>
            <person name="Mallez S."/>
            <person name="Becker A."/>
            <person name="Gohl D.M."/>
            <person name="Silverstein K.A.T."/>
            <person name="Koren S."/>
            <person name="Bechman K.B."/>
            <person name="Herman A."/>
            <person name="Abrahante J.E."/>
            <person name="Garbe J."/>
        </authorList>
    </citation>
    <scope>NUCLEOTIDE SEQUENCE</scope>
    <source>
        <strain evidence="1">Duluth1</strain>
        <tissue evidence="1">Whole animal</tissue>
    </source>
</reference>
<dbReference type="AlphaFoldDB" id="A0A9D4L5L6"/>
<keyword evidence="2" id="KW-1185">Reference proteome</keyword>
<gene>
    <name evidence="1" type="ORF">DPMN_094173</name>
</gene>
<proteinExistence type="predicted"/>
<reference evidence="1" key="1">
    <citation type="journal article" date="2019" name="bioRxiv">
        <title>The Genome of the Zebra Mussel, Dreissena polymorpha: A Resource for Invasive Species Research.</title>
        <authorList>
            <person name="McCartney M.A."/>
            <person name="Auch B."/>
            <person name="Kono T."/>
            <person name="Mallez S."/>
            <person name="Zhang Y."/>
            <person name="Obille A."/>
            <person name="Becker A."/>
            <person name="Abrahante J.E."/>
            <person name="Garbe J."/>
            <person name="Badalamenti J.P."/>
            <person name="Herman A."/>
            <person name="Mangelson H."/>
            <person name="Liachko I."/>
            <person name="Sullivan S."/>
            <person name="Sone E.D."/>
            <person name="Koren S."/>
            <person name="Silverstein K.A.T."/>
            <person name="Beckman K.B."/>
            <person name="Gohl D.M."/>
        </authorList>
    </citation>
    <scope>NUCLEOTIDE SEQUENCE</scope>
    <source>
        <strain evidence="1">Duluth1</strain>
        <tissue evidence="1">Whole animal</tissue>
    </source>
</reference>
<organism evidence="1 2">
    <name type="scientific">Dreissena polymorpha</name>
    <name type="common">Zebra mussel</name>
    <name type="synonym">Mytilus polymorpha</name>
    <dbReference type="NCBI Taxonomy" id="45954"/>
    <lineage>
        <taxon>Eukaryota</taxon>
        <taxon>Metazoa</taxon>
        <taxon>Spiralia</taxon>
        <taxon>Lophotrochozoa</taxon>
        <taxon>Mollusca</taxon>
        <taxon>Bivalvia</taxon>
        <taxon>Autobranchia</taxon>
        <taxon>Heteroconchia</taxon>
        <taxon>Euheterodonta</taxon>
        <taxon>Imparidentia</taxon>
        <taxon>Neoheterodontei</taxon>
        <taxon>Myida</taxon>
        <taxon>Dreissenoidea</taxon>
        <taxon>Dreissenidae</taxon>
        <taxon>Dreissena</taxon>
    </lineage>
</organism>
<sequence>MRGFNIDEELVSFKKSTETPAAQCFSTDSSGVLRDISGRLSGISALSRHVPLIHGQIMQNTP</sequence>
<dbReference type="Proteomes" id="UP000828390">
    <property type="component" value="Unassembled WGS sequence"/>
</dbReference>